<dbReference type="GO" id="GO:0008237">
    <property type="term" value="F:metallopeptidase activity"/>
    <property type="evidence" value="ECO:0007669"/>
    <property type="project" value="UniProtKB-KW"/>
</dbReference>
<keyword evidence="7" id="KW-1133">Transmembrane helix</keyword>
<feature type="transmembrane region" description="Helical" evidence="7">
    <location>
        <begin position="123"/>
        <end position="142"/>
    </location>
</feature>
<keyword evidence="3" id="KW-0645">Protease</keyword>
<keyword evidence="7" id="KW-0472">Membrane</keyword>
<dbReference type="PANTHER" id="PTHR39188:SF3">
    <property type="entry name" value="STAGE IV SPORULATION PROTEIN FB"/>
    <property type="match status" value="1"/>
</dbReference>
<reference evidence="8" key="1">
    <citation type="submission" date="2020-05" db="EMBL/GenBank/DDBJ databases">
        <authorList>
            <person name="Chiriac C."/>
            <person name="Salcher M."/>
            <person name="Ghai R."/>
            <person name="Kavagutti S V."/>
        </authorList>
    </citation>
    <scope>NUCLEOTIDE SEQUENCE</scope>
</reference>
<proteinExistence type="inferred from homology"/>
<evidence type="ECO:0000256" key="6">
    <source>
        <dbReference type="ARBA" id="ARBA00023049"/>
    </source>
</evidence>
<dbReference type="GO" id="GO:0006508">
    <property type="term" value="P:proteolysis"/>
    <property type="evidence" value="ECO:0007669"/>
    <property type="project" value="UniProtKB-KW"/>
</dbReference>
<feature type="transmembrane region" description="Helical" evidence="7">
    <location>
        <begin position="14"/>
        <end position="43"/>
    </location>
</feature>
<gene>
    <name evidence="8" type="ORF">UFOPK1960_00814</name>
</gene>
<evidence type="ECO:0000256" key="1">
    <source>
        <dbReference type="ARBA" id="ARBA00001947"/>
    </source>
</evidence>
<comment type="similarity">
    <text evidence="2">Belongs to the peptidase M50B family.</text>
</comment>
<evidence type="ECO:0000256" key="3">
    <source>
        <dbReference type="ARBA" id="ARBA00022670"/>
    </source>
</evidence>
<protein>
    <submittedName>
        <fullName evidence="8">Unannotated protein</fullName>
    </submittedName>
</protein>
<evidence type="ECO:0000256" key="7">
    <source>
        <dbReference type="SAM" id="Phobius"/>
    </source>
</evidence>
<sequence>MRIFGFPIQVRPGFAMFMLLIIIINGVPMGPWLAGSVAFFTVLHELGHAFAARRTGANARISLEFLAGYASFTPVRPLQRWEKAGISLAGPLVQIITGVAVLLAMGVNPLAHDQYAADYSSFAIWWAGPVIGVVNLIPVLPLDGGNIAAEIIDFFTPGRGRALMIRLSVPLTALALMAMVLVDNLRPLVVFAALLLFLQLQTLSQLSSASPDKRRQAQILQQKILAETEDNAWRSGRPSLLHGQQVMSPWWDAHCRYRAGHSSATSVIIEDLLNTSTQRAPWWPPHAASAEQLEPLVVGLQRPLPEPTAQTDELSACSLLSVLRRTSRFEEAARYGAALFTQRPSLSVAVEVARNVCAMGHFDSAAQWLTVAGRVDEDSWLLLLALEEFSDLRVLRGRSDIEELVAQLRSEVTPPNR</sequence>
<dbReference type="PANTHER" id="PTHR39188">
    <property type="entry name" value="MEMBRANE-ASSOCIATED ZINC METALLOPROTEASE M50B"/>
    <property type="match status" value="1"/>
</dbReference>
<accession>A0A6J6J8K8</accession>
<feature type="transmembrane region" description="Helical" evidence="7">
    <location>
        <begin position="86"/>
        <end position="111"/>
    </location>
</feature>
<evidence type="ECO:0000256" key="2">
    <source>
        <dbReference type="ARBA" id="ARBA00007931"/>
    </source>
</evidence>
<name>A0A6J6J8K8_9ZZZZ</name>
<dbReference type="EMBL" id="CAEZVL010000114">
    <property type="protein sequence ID" value="CAB4633078.1"/>
    <property type="molecule type" value="Genomic_DNA"/>
</dbReference>
<keyword evidence="4" id="KW-0378">Hydrolase</keyword>
<keyword evidence="7" id="KW-0812">Transmembrane</keyword>
<keyword evidence="6" id="KW-0482">Metalloprotease</keyword>
<comment type="cofactor">
    <cofactor evidence="1">
        <name>Zn(2+)</name>
        <dbReference type="ChEBI" id="CHEBI:29105"/>
    </cofactor>
</comment>
<dbReference type="AlphaFoldDB" id="A0A6J6J8K8"/>
<keyword evidence="5" id="KW-0862">Zinc</keyword>
<evidence type="ECO:0000256" key="5">
    <source>
        <dbReference type="ARBA" id="ARBA00022833"/>
    </source>
</evidence>
<evidence type="ECO:0000256" key="4">
    <source>
        <dbReference type="ARBA" id="ARBA00022801"/>
    </source>
</evidence>
<organism evidence="8">
    <name type="scientific">freshwater metagenome</name>
    <dbReference type="NCBI Taxonomy" id="449393"/>
    <lineage>
        <taxon>unclassified sequences</taxon>
        <taxon>metagenomes</taxon>
        <taxon>ecological metagenomes</taxon>
    </lineage>
</organism>
<feature type="transmembrane region" description="Helical" evidence="7">
    <location>
        <begin position="163"/>
        <end position="182"/>
    </location>
</feature>
<evidence type="ECO:0000313" key="8">
    <source>
        <dbReference type="EMBL" id="CAB4633078.1"/>
    </source>
</evidence>